<dbReference type="AlphaFoldDB" id="F4R8U9"/>
<protein>
    <submittedName>
        <fullName evidence="2">Uncharacterized protein</fullName>
    </submittedName>
</protein>
<dbReference type="HOGENOM" id="CLU_834397_0_0_1"/>
<reference evidence="3" key="1">
    <citation type="journal article" date="2011" name="Proc. Natl. Acad. Sci. U.S.A.">
        <title>Obligate biotrophy features unraveled by the genomic analysis of rust fungi.</title>
        <authorList>
            <person name="Duplessis S."/>
            <person name="Cuomo C.A."/>
            <person name="Lin Y.-C."/>
            <person name="Aerts A."/>
            <person name="Tisserant E."/>
            <person name="Veneault-Fourrey C."/>
            <person name="Joly D.L."/>
            <person name="Hacquard S."/>
            <person name="Amselem J."/>
            <person name="Cantarel B.L."/>
            <person name="Chiu R."/>
            <person name="Coutinho P.M."/>
            <person name="Feau N."/>
            <person name="Field M."/>
            <person name="Frey P."/>
            <person name="Gelhaye E."/>
            <person name="Goldberg J."/>
            <person name="Grabherr M.G."/>
            <person name="Kodira C.D."/>
            <person name="Kohler A."/>
            <person name="Kuees U."/>
            <person name="Lindquist E.A."/>
            <person name="Lucas S.M."/>
            <person name="Mago R."/>
            <person name="Mauceli E."/>
            <person name="Morin E."/>
            <person name="Murat C."/>
            <person name="Pangilinan J.L."/>
            <person name="Park R."/>
            <person name="Pearson M."/>
            <person name="Quesneville H."/>
            <person name="Rouhier N."/>
            <person name="Sakthikumar S."/>
            <person name="Salamov A.A."/>
            <person name="Schmutz J."/>
            <person name="Selles B."/>
            <person name="Shapiro H."/>
            <person name="Tanguay P."/>
            <person name="Tuskan G.A."/>
            <person name="Henrissat B."/>
            <person name="Van de Peer Y."/>
            <person name="Rouze P."/>
            <person name="Ellis J.G."/>
            <person name="Dodds P.N."/>
            <person name="Schein J.E."/>
            <person name="Zhong S."/>
            <person name="Hamelin R.C."/>
            <person name="Grigoriev I.V."/>
            <person name="Szabo L.J."/>
            <person name="Martin F."/>
        </authorList>
    </citation>
    <scope>NUCLEOTIDE SEQUENCE [LARGE SCALE GENOMIC DNA]</scope>
    <source>
        <strain evidence="3">98AG31 / pathotype 3-4-7</strain>
    </source>
</reference>
<feature type="compositionally biased region" description="Low complexity" evidence="1">
    <location>
        <begin position="255"/>
        <end position="266"/>
    </location>
</feature>
<dbReference type="KEGG" id="mlr:MELLADRAFT_92221"/>
<accession>F4R8U9</accession>
<dbReference type="VEuPathDB" id="FungiDB:MELLADRAFT_92221"/>
<dbReference type="EMBL" id="GL883093">
    <property type="protein sequence ID" value="EGG10871.1"/>
    <property type="molecule type" value="Genomic_DNA"/>
</dbReference>
<dbReference type="GeneID" id="18936168"/>
<name>F4R8U9_MELLP</name>
<feature type="region of interest" description="Disordered" evidence="1">
    <location>
        <begin position="239"/>
        <end position="266"/>
    </location>
</feature>
<evidence type="ECO:0000256" key="1">
    <source>
        <dbReference type="SAM" id="MobiDB-lite"/>
    </source>
</evidence>
<gene>
    <name evidence="2" type="ORF">MELLADRAFT_92221</name>
</gene>
<dbReference type="RefSeq" id="XP_007405473.1">
    <property type="nucleotide sequence ID" value="XM_007405411.1"/>
</dbReference>
<keyword evidence="3" id="KW-1185">Reference proteome</keyword>
<evidence type="ECO:0000313" key="2">
    <source>
        <dbReference type="EMBL" id="EGG10871.1"/>
    </source>
</evidence>
<proteinExistence type="predicted"/>
<organism evidence="3">
    <name type="scientific">Melampsora larici-populina (strain 98AG31 / pathotype 3-4-7)</name>
    <name type="common">Poplar leaf rust fungus</name>
    <dbReference type="NCBI Taxonomy" id="747676"/>
    <lineage>
        <taxon>Eukaryota</taxon>
        <taxon>Fungi</taxon>
        <taxon>Dikarya</taxon>
        <taxon>Basidiomycota</taxon>
        <taxon>Pucciniomycotina</taxon>
        <taxon>Pucciniomycetes</taxon>
        <taxon>Pucciniales</taxon>
        <taxon>Melampsoraceae</taxon>
        <taxon>Melampsora</taxon>
    </lineage>
</organism>
<evidence type="ECO:0000313" key="3">
    <source>
        <dbReference type="Proteomes" id="UP000001072"/>
    </source>
</evidence>
<dbReference type="Proteomes" id="UP000001072">
    <property type="component" value="Unassembled WGS sequence"/>
</dbReference>
<dbReference type="InParanoid" id="F4R8U9"/>
<sequence>MHLNLPDQYQTDTSCLLHPQTHFVQLQIKNTADCQILEQVDLDACHRSDFSTFKCTRLLGLSDFLSGGADQGRSHSHGSSRSKFGLFAGLVDIGNQAPVVNFTIHRLLQTKLFKLDYSENALDKIYSNTNSLALIAFGTCAFQELPLQECSVVFFDISHFISDQLIKRLSHIVQALSHLGPNVLIARYQLHTKQTEEGSSPLCVHHSIFHFFDRPISEEVYFHNAGTTSTDQSICLRESFKPSSTKPSETGDEQSSSSRPDSPSLDLTVVGVTPNPEECNHKPISINLPDDEEPFEVDPDIWQFLHNKQQQYPQYWLSCKAHQDSISYAMSPS</sequence>